<dbReference type="PANTHER" id="PTHR43738">
    <property type="entry name" value="ABC TRANSPORTER, MEMBRANE PROTEIN"/>
    <property type="match status" value="1"/>
</dbReference>
<feature type="transmembrane region" description="Helical" evidence="7">
    <location>
        <begin position="378"/>
        <end position="401"/>
    </location>
</feature>
<evidence type="ECO:0000256" key="7">
    <source>
        <dbReference type="SAM" id="Phobius"/>
    </source>
</evidence>
<evidence type="ECO:0000259" key="8">
    <source>
        <dbReference type="Pfam" id="PF02687"/>
    </source>
</evidence>
<keyword evidence="5 7" id="KW-0472">Membrane</keyword>
<evidence type="ECO:0000256" key="5">
    <source>
        <dbReference type="ARBA" id="ARBA00023136"/>
    </source>
</evidence>
<evidence type="ECO:0000256" key="1">
    <source>
        <dbReference type="ARBA" id="ARBA00004651"/>
    </source>
</evidence>
<reference evidence="10" key="1">
    <citation type="submission" date="2016-10" db="EMBL/GenBank/DDBJ databases">
        <authorList>
            <person name="Varghese N."/>
            <person name="Submissions S."/>
        </authorList>
    </citation>
    <scope>NUCLEOTIDE SEQUENCE [LARGE SCALE GENOMIC DNA]</scope>
    <source>
        <strain evidence="10">DSM 26894</strain>
    </source>
</reference>
<evidence type="ECO:0000256" key="6">
    <source>
        <dbReference type="SAM" id="MobiDB-lite"/>
    </source>
</evidence>
<dbReference type="InterPro" id="IPR051125">
    <property type="entry name" value="ABC-4/HrtB_transporter"/>
</dbReference>
<name>A0A1I6WIL9_9RHOB</name>
<evidence type="ECO:0000256" key="4">
    <source>
        <dbReference type="ARBA" id="ARBA00022989"/>
    </source>
</evidence>
<feature type="transmembrane region" description="Helical" evidence="7">
    <location>
        <begin position="432"/>
        <end position="452"/>
    </location>
</feature>
<feature type="region of interest" description="Disordered" evidence="6">
    <location>
        <begin position="191"/>
        <end position="231"/>
    </location>
</feature>
<dbReference type="OrthoDB" id="9784014at2"/>
<keyword evidence="4 7" id="KW-1133">Transmembrane helix</keyword>
<dbReference type="AlphaFoldDB" id="A0A1I6WIL9"/>
<evidence type="ECO:0000256" key="3">
    <source>
        <dbReference type="ARBA" id="ARBA00022692"/>
    </source>
</evidence>
<protein>
    <submittedName>
        <fullName evidence="9">Putative ABC transport system permease protein</fullName>
    </submittedName>
</protein>
<sequence length="462" mass="49052">MRLIWDTLPALAQDIALLIVLLLPALLTGVLVLRGYAPWPLLRGFFGRFRWSAALFVLLIAISTGMGIGLLAQERGLRRGTAQAADKFDLIVAAPGSELTALFASVFLQPSDMGLVSGAAYAEIAGHEQVSIAAPLAFGDSYGAAPVVGTTAEFLRHLSEGQIEGRLWQDHAEAVVGALVALETGARFTPAHGVGDAADPEAHGGGHADEEGEDHDEGDHGEESHDHDHGGTITVVGRMAPTGTPWDRAILIPVEFVWEVHGLANGHAPDREAQIGPPFDPEYFPGTPAVVIRAQELWANYALRSEFTRDGETMAFFPGAVLSGLYRVMGDVRQAMSLMALVTQGLVAASVLTGLFILTRLFRRQIALLRALGAPRRFVFATVWAFSAVLLLAGSLLGLGVGWGAAEVLSRIVSARTDIAISALPGWTELHLLAGFVTLAMLLSLLPAAVVLRQPVVDGLRS</sequence>
<dbReference type="STRING" id="311180.SAMN04488050_12337"/>
<evidence type="ECO:0000313" key="10">
    <source>
        <dbReference type="Proteomes" id="UP000199392"/>
    </source>
</evidence>
<feature type="domain" description="ABC3 transporter permease C-terminal" evidence="8">
    <location>
        <begin position="345"/>
        <end position="455"/>
    </location>
</feature>
<dbReference type="Pfam" id="PF02687">
    <property type="entry name" value="FtsX"/>
    <property type="match status" value="1"/>
</dbReference>
<feature type="compositionally biased region" description="Basic and acidic residues" evidence="6">
    <location>
        <begin position="200"/>
        <end position="209"/>
    </location>
</feature>
<gene>
    <name evidence="9" type="ORF">SAMN04488050_12337</name>
</gene>
<dbReference type="InterPro" id="IPR003838">
    <property type="entry name" value="ABC3_permease_C"/>
</dbReference>
<keyword evidence="10" id="KW-1185">Reference proteome</keyword>
<proteinExistence type="predicted"/>
<feature type="transmembrane region" description="Helical" evidence="7">
    <location>
        <begin position="15"/>
        <end position="37"/>
    </location>
</feature>
<evidence type="ECO:0000256" key="2">
    <source>
        <dbReference type="ARBA" id="ARBA00022475"/>
    </source>
</evidence>
<dbReference type="EMBL" id="FOZW01000023">
    <property type="protein sequence ID" value="SFT25838.1"/>
    <property type="molecule type" value="Genomic_DNA"/>
</dbReference>
<accession>A0A1I6WIL9</accession>
<feature type="transmembrane region" description="Helical" evidence="7">
    <location>
        <begin position="335"/>
        <end position="358"/>
    </location>
</feature>
<dbReference type="Proteomes" id="UP000199392">
    <property type="component" value="Unassembled WGS sequence"/>
</dbReference>
<comment type="subcellular location">
    <subcellularLocation>
        <location evidence="1">Cell membrane</location>
        <topology evidence="1">Multi-pass membrane protein</topology>
    </subcellularLocation>
</comment>
<evidence type="ECO:0000313" key="9">
    <source>
        <dbReference type="EMBL" id="SFT25838.1"/>
    </source>
</evidence>
<organism evidence="9 10">
    <name type="scientific">Alloyangia pacifica</name>
    <dbReference type="NCBI Taxonomy" id="311180"/>
    <lineage>
        <taxon>Bacteria</taxon>
        <taxon>Pseudomonadati</taxon>
        <taxon>Pseudomonadota</taxon>
        <taxon>Alphaproteobacteria</taxon>
        <taxon>Rhodobacterales</taxon>
        <taxon>Roseobacteraceae</taxon>
        <taxon>Alloyangia</taxon>
    </lineage>
</organism>
<feature type="transmembrane region" description="Helical" evidence="7">
    <location>
        <begin position="49"/>
        <end position="72"/>
    </location>
</feature>
<keyword evidence="3 7" id="KW-0812">Transmembrane</keyword>
<feature type="compositionally biased region" description="Basic and acidic residues" evidence="6">
    <location>
        <begin position="217"/>
        <end position="230"/>
    </location>
</feature>
<dbReference type="GO" id="GO:0005886">
    <property type="term" value="C:plasma membrane"/>
    <property type="evidence" value="ECO:0007669"/>
    <property type="project" value="UniProtKB-SubCell"/>
</dbReference>
<dbReference type="PANTHER" id="PTHR43738:SF2">
    <property type="entry name" value="ABC TRANSPORTER PERMEASE"/>
    <property type="match status" value="1"/>
</dbReference>
<dbReference type="RefSeq" id="WP_092431067.1">
    <property type="nucleotide sequence ID" value="NZ_FNCL01000026.1"/>
</dbReference>
<keyword evidence="2" id="KW-1003">Cell membrane</keyword>